<dbReference type="EMBL" id="JAESVN010000002">
    <property type="protein sequence ID" value="MBL4916671.1"/>
    <property type="molecule type" value="Genomic_DNA"/>
</dbReference>
<evidence type="ECO:0000256" key="1">
    <source>
        <dbReference type="SAM" id="MobiDB-lite"/>
    </source>
</evidence>
<dbReference type="Proteomes" id="UP000648908">
    <property type="component" value="Unassembled WGS sequence"/>
</dbReference>
<evidence type="ECO:0000313" key="2">
    <source>
        <dbReference type="EMBL" id="MBL4916671.1"/>
    </source>
</evidence>
<sequence>MTRHLADHPRSNEGGRVKHFLRLSREAAGDTQWAEAQRQPKAKAEGQQDRRVVEFLRIDRGHSA</sequence>
<comment type="caution">
    <text evidence="2">The sequence shown here is derived from an EMBL/GenBank/DDBJ whole genome shotgun (WGS) entry which is preliminary data.</text>
</comment>
<organism evidence="2 3">
    <name type="scientific">Szabonella alba</name>
    <dbReference type="NCBI Taxonomy" id="2804194"/>
    <lineage>
        <taxon>Bacteria</taxon>
        <taxon>Pseudomonadati</taxon>
        <taxon>Pseudomonadota</taxon>
        <taxon>Alphaproteobacteria</taxon>
        <taxon>Rhodobacterales</taxon>
        <taxon>Paracoccaceae</taxon>
        <taxon>Szabonella</taxon>
    </lineage>
</organism>
<name>A0A8K0V978_9RHOB</name>
<proteinExistence type="predicted"/>
<keyword evidence="3" id="KW-1185">Reference proteome</keyword>
<gene>
    <name evidence="2" type="ORF">JL811_05500</name>
</gene>
<dbReference type="RefSeq" id="WP_202687493.1">
    <property type="nucleotide sequence ID" value="NZ_JAESVN010000002.1"/>
</dbReference>
<evidence type="ECO:0000313" key="3">
    <source>
        <dbReference type="Proteomes" id="UP000648908"/>
    </source>
</evidence>
<reference evidence="2" key="1">
    <citation type="submission" date="2021-01" db="EMBL/GenBank/DDBJ databases">
        <title>Tabrizicola alba sp. nov. a motile alkaliphilic bacterium isolated from a soda lake.</title>
        <authorList>
            <person name="Szuroczki S."/>
            <person name="Abbaszade G."/>
            <person name="Schumann P."/>
            <person name="Toth E."/>
        </authorList>
    </citation>
    <scope>NUCLEOTIDE SEQUENCE</scope>
    <source>
        <strain evidence="2">DMG-N-6</strain>
    </source>
</reference>
<dbReference type="AlphaFoldDB" id="A0A8K0V978"/>
<feature type="region of interest" description="Disordered" evidence="1">
    <location>
        <begin position="28"/>
        <end position="48"/>
    </location>
</feature>
<protein>
    <submittedName>
        <fullName evidence="2">Uncharacterized protein</fullName>
    </submittedName>
</protein>
<accession>A0A8K0V978</accession>